<evidence type="ECO:0000256" key="4">
    <source>
        <dbReference type="PROSITE-ProRule" id="PRU00452"/>
    </source>
</evidence>
<feature type="region of interest" description="Disordered" evidence="5">
    <location>
        <begin position="52"/>
        <end position="253"/>
    </location>
</feature>
<keyword evidence="2 4" id="KW-0863">Zinc-finger</keyword>
<reference evidence="8" key="2">
    <citation type="journal article" date="2009" name="Fungal Genet. Biol.">
        <title>The 2008 update of the Aspergillus nidulans genome annotation: a community effort.</title>
        <authorList>
            <person name="Wortman J.R."/>
            <person name="Gilsenan J.M."/>
            <person name="Joardar V."/>
            <person name="Deegan J."/>
            <person name="Clutterbuck J."/>
            <person name="Andersen M.R."/>
            <person name="Archer D."/>
            <person name="Bencina M."/>
            <person name="Braus G."/>
            <person name="Coutinho P."/>
            <person name="von Dohren H."/>
            <person name="Doonan J."/>
            <person name="Driessen A.J."/>
            <person name="Durek P."/>
            <person name="Espeso E."/>
            <person name="Fekete E."/>
            <person name="Flipphi M."/>
            <person name="Estrada C.G."/>
            <person name="Geysens S."/>
            <person name="Goldman G."/>
            <person name="de Groot P.W."/>
            <person name="Hansen K."/>
            <person name="Harris S.D."/>
            <person name="Heinekamp T."/>
            <person name="Helmstaedt K."/>
            <person name="Henrissat B."/>
            <person name="Hofmann G."/>
            <person name="Homan T."/>
            <person name="Horio T."/>
            <person name="Horiuchi H."/>
            <person name="James S."/>
            <person name="Jones M."/>
            <person name="Karaffa L."/>
            <person name="Karanyi Z."/>
            <person name="Kato M."/>
            <person name="Keller N."/>
            <person name="Kelly D.E."/>
            <person name="Kiel J.A."/>
            <person name="Kim J.M."/>
            <person name="van der Klei I.J."/>
            <person name="Klis F.M."/>
            <person name="Kovalchuk A."/>
            <person name="Krasevec N."/>
            <person name="Kubicek C.P."/>
            <person name="Liu B."/>
            <person name="Maccabe A."/>
            <person name="Meyer V."/>
            <person name="Mirabito P."/>
            <person name="Miskei M."/>
            <person name="Mos M."/>
            <person name="Mullins J."/>
            <person name="Nelson D.R."/>
            <person name="Nielsen J."/>
            <person name="Oakley B.R."/>
            <person name="Osmani S.A."/>
            <person name="Pakula T."/>
            <person name="Paszewski A."/>
            <person name="Paulsen I."/>
            <person name="Pilsyk S."/>
            <person name="Pocsi I."/>
            <person name="Punt P.J."/>
            <person name="Ram A.F."/>
            <person name="Ren Q."/>
            <person name="Robellet X."/>
            <person name="Robson G."/>
            <person name="Seiboth B."/>
            <person name="van Solingen P."/>
            <person name="Specht T."/>
            <person name="Sun J."/>
            <person name="Taheri-Talesh N."/>
            <person name="Takeshita N."/>
            <person name="Ussery D."/>
            <person name="vanKuyk P.A."/>
            <person name="Visser H."/>
            <person name="van de Vondervoort P.J."/>
            <person name="de Vries R.P."/>
            <person name="Walton J."/>
            <person name="Xiang X."/>
            <person name="Xiong Y."/>
            <person name="Zeng A.P."/>
            <person name="Brandt B.W."/>
            <person name="Cornell M.J."/>
            <person name="van den Hondel C.A."/>
            <person name="Visser J."/>
            <person name="Oliver S.G."/>
            <person name="Turner G."/>
        </authorList>
    </citation>
    <scope>GENOME REANNOTATION</scope>
    <source>
        <strain evidence="8">FGSC A4 / ATCC 38163 / CBS 112.46 / NRRL 194 / M139</strain>
    </source>
</reference>
<accession>C8V8D7</accession>
<evidence type="ECO:0000313" key="7">
    <source>
        <dbReference type="EMBL" id="CBF77388.1"/>
    </source>
</evidence>
<dbReference type="Pfam" id="PF02891">
    <property type="entry name" value="zf-MIZ"/>
    <property type="match status" value="1"/>
</dbReference>
<proteinExistence type="predicted"/>
<dbReference type="VEuPathDB" id="FungiDB:AN4497"/>
<gene>
    <name evidence="7" type="ORF">ANIA_04497</name>
</gene>
<feature type="domain" description="SP-RING-type" evidence="6">
    <location>
        <begin position="948"/>
        <end position="1039"/>
    </location>
</feature>
<dbReference type="PANTHER" id="PTHR10782">
    <property type="entry name" value="ZINC FINGER MIZ DOMAIN-CONTAINING PROTEIN"/>
    <property type="match status" value="1"/>
</dbReference>
<dbReference type="PANTHER" id="PTHR10782:SF4">
    <property type="entry name" value="TONALLI, ISOFORM E"/>
    <property type="match status" value="1"/>
</dbReference>
<feature type="compositionally biased region" description="Polar residues" evidence="5">
    <location>
        <begin position="128"/>
        <end position="166"/>
    </location>
</feature>
<feature type="compositionally biased region" description="Polar residues" evidence="5">
    <location>
        <begin position="592"/>
        <end position="603"/>
    </location>
</feature>
<dbReference type="HOGENOM" id="CLU_008180_0_0_1"/>
<accession>Q5B4N3</accession>
<dbReference type="Gene3D" id="3.30.40.10">
    <property type="entry name" value="Zinc/RING finger domain, C3HC4 (zinc finger)"/>
    <property type="match status" value="1"/>
</dbReference>
<evidence type="ECO:0000256" key="2">
    <source>
        <dbReference type="ARBA" id="ARBA00022771"/>
    </source>
</evidence>
<sequence length="1117" mass="123476">MTPPAVNKNSRPPDPARRITVSGLEVTVQNSTANQFLAGAARKARYAWMNSPLVQRDDQTQTTALPTPEPAASARAFAARAPPAPASPASPAPPMPDLPPSHQNLASFRSNQSAIASPTPTIPRNAATRLQTSPSSTTIPQQKQSQESLETQKQGCLEQQSVSSLPSPDPTIPPRSHTSPIAAGERNGAPIASPSMTAFPSPPLQQHASNQRRPQPNGSTVGTFPASIPSNQQANSSATQQGHPRFVPYSPPGYSHLAPTAPVHPLPLPQQHPNTLSQTLASDRPSVITAEFFVRAKRNLDAFVAKEKRSLFVHDGVEAPRLQLLDYALTHQDLIFLALHQVYCLDSYDSAQLKNLPGFGPEHVKGLYIVRNLLVDNQRVASNFLKWCVDFPSPLSELLKDWKYHIQFQGMLRLLADLVIQWAVFEDIVRTKGHPPLMDDMRSLGVISMTLQFNIFLCLSRRIPGVKAEGSMREIFLRDFDYFRRRLSEPISTEQRRRENEEIISMYYAAIAAARRDSVSAGLPRNAGVAHGVSRPGQTVPTPVSAPPNLHFVQHHSPHMQSHSAAGGQNGMASASARSSLSATPSVLPGQSVPQQPDAQQRGSEPWALPGQVISPIVATTPQVMMPHELHQGHLVQQYPQQPPHSQSQPQLQQLEQLQQLQQAQRTGSQNERLVPGPLESQMVANHRTQSPNLHYATLLQPQHRQLQQQAARQPFWTPLLPPPNVPPVITTRPNPNRLAIHQAYLRDPINRFISGDGTRVSETELMPHMTSFFMKPKILSQEDGAVTESISLSGDELNRRASYRGQGKGERLLRTVKEGSQTYRLRCIKTPQSAVSLNENSWCVAETAWPTAIYVHINNIELFPRRKIHNTRDLPVDITLVLQEGLNKIEVNFLLGPAERKNFTYAVAVEVLTFRSLASAKALAQPLPAAESQKRIQAKLALNPDEDGDELSIVSDDLKVSLVDPYTARIFAVPVRGRHCDHTECFDHETFLGTRLLKSGFQSAIEADWKCPICGRDARPQNLIVDEFLADVRNRLERTNQYESARALKIRADGTWDVVTDNDTSSSEQRISQTALKRKSSVLHTGIQQRIKVDRSASASVPERTPDQSPEVIVLD</sequence>
<reference evidence="8" key="1">
    <citation type="journal article" date="2005" name="Nature">
        <title>Sequencing of Aspergillus nidulans and comparative analysis with A. fumigatus and A. oryzae.</title>
        <authorList>
            <person name="Galagan J.E."/>
            <person name="Calvo S.E."/>
            <person name="Cuomo C."/>
            <person name="Ma L.J."/>
            <person name="Wortman J.R."/>
            <person name="Batzoglou S."/>
            <person name="Lee S.I."/>
            <person name="Basturkmen M."/>
            <person name="Spevak C.C."/>
            <person name="Clutterbuck J."/>
            <person name="Kapitonov V."/>
            <person name="Jurka J."/>
            <person name="Scazzocchio C."/>
            <person name="Farman M."/>
            <person name="Butler J."/>
            <person name="Purcell S."/>
            <person name="Harris S."/>
            <person name="Braus G.H."/>
            <person name="Draht O."/>
            <person name="Busch S."/>
            <person name="D'Enfert C."/>
            <person name="Bouchier C."/>
            <person name="Goldman G.H."/>
            <person name="Bell-Pedersen D."/>
            <person name="Griffiths-Jones S."/>
            <person name="Doonan J.H."/>
            <person name="Yu J."/>
            <person name="Vienken K."/>
            <person name="Pain A."/>
            <person name="Freitag M."/>
            <person name="Selker E.U."/>
            <person name="Archer D.B."/>
            <person name="Penalva M.A."/>
            <person name="Oakley B.R."/>
            <person name="Momany M."/>
            <person name="Tanaka T."/>
            <person name="Kumagai T."/>
            <person name="Asai K."/>
            <person name="Machida M."/>
            <person name="Nierman W.C."/>
            <person name="Denning D.W."/>
            <person name="Caddick M."/>
            <person name="Hynes M."/>
            <person name="Paoletti M."/>
            <person name="Fischer R."/>
            <person name="Miller B."/>
            <person name="Dyer P."/>
            <person name="Sachs M.S."/>
            <person name="Osmani S.A."/>
            <person name="Birren B.W."/>
        </authorList>
    </citation>
    <scope>NUCLEOTIDE SEQUENCE [LARGE SCALE GENOMIC DNA]</scope>
    <source>
        <strain evidence="8">FGSC A4 / ATCC 38163 / CBS 112.46 / NRRL 194 / M139</strain>
    </source>
</reference>
<feature type="region of interest" description="Disordered" evidence="5">
    <location>
        <begin position="530"/>
        <end position="609"/>
    </location>
</feature>
<protein>
    <submittedName>
        <fullName evidence="7">MIZ zinc finger domain protein (AFU_orthologue AFUA_2G03350)</fullName>
    </submittedName>
</protein>
<feature type="compositionally biased region" description="Low complexity" evidence="5">
    <location>
        <begin position="230"/>
        <end position="241"/>
    </location>
</feature>
<dbReference type="OrthoDB" id="27975at2759"/>
<dbReference type="RefSeq" id="XP_662101.1">
    <property type="nucleotide sequence ID" value="XM_657009.1"/>
</dbReference>
<feature type="compositionally biased region" description="Polar residues" evidence="5">
    <location>
        <begin position="194"/>
        <end position="222"/>
    </location>
</feature>
<dbReference type="Proteomes" id="UP000000560">
    <property type="component" value="Chromosome III"/>
</dbReference>
<dbReference type="InParanoid" id="Q5B4N3"/>
<dbReference type="AlphaFoldDB" id="Q5B4N3"/>
<dbReference type="STRING" id="227321.Q5B4N3"/>
<dbReference type="PROSITE" id="PS00202">
    <property type="entry name" value="RUBREDOXIN"/>
    <property type="match status" value="1"/>
</dbReference>
<feature type="compositionally biased region" description="Pro residues" evidence="5">
    <location>
        <begin position="82"/>
        <end position="99"/>
    </location>
</feature>
<dbReference type="EMBL" id="BN001303">
    <property type="protein sequence ID" value="CBF77388.1"/>
    <property type="molecule type" value="Genomic_DNA"/>
</dbReference>
<dbReference type="GO" id="GO:0061665">
    <property type="term" value="F:SUMO ligase activity"/>
    <property type="evidence" value="ECO:0000318"/>
    <property type="project" value="GO_Central"/>
</dbReference>
<name>Q5B4N3_EMENI</name>
<dbReference type="GO" id="GO:0000785">
    <property type="term" value="C:chromatin"/>
    <property type="evidence" value="ECO:0000318"/>
    <property type="project" value="GO_Central"/>
</dbReference>
<dbReference type="PROSITE" id="PS51044">
    <property type="entry name" value="ZF_SP_RING"/>
    <property type="match status" value="1"/>
</dbReference>
<organism evidence="7 8">
    <name type="scientific">Emericella nidulans (strain FGSC A4 / ATCC 38163 / CBS 112.46 / NRRL 194 / M139)</name>
    <name type="common">Aspergillus nidulans</name>
    <dbReference type="NCBI Taxonomy" id="227321"/>
    <lineage>
        <taxon>Eukaryota</taxon>
        <taxon>Fungi</taxon>
        <taxon>Dikarya</taxon>
        <taxon>Ascomycota</taxon>
        <taxon>Pezizomycotina</taxon>
        <taxon>Eurotiomycetes</taxon>
        <taxon>Eurotiomycetidae</taxon>
        <taxon>Eurotiales</taxon>
        <taxon>Aspergillaceae</taxon>
        <taxon>Aspergillus</taxon>
        <taxon>Aspergillus subgen. Nidulantes</taxon>
    </lineage>
</organism>
<evidence type="ECO:0000256" key="1">
    <source>
        <dbReference type="ARBA" id="ARBA00022723"/>
    </source>
</evidence>
<dbReference type="InterPro" id="IPR013083">
    <property type="entry name" value="Znf_RING/FYVE/PHD"/>
</dbReference>
<evidence type="ECO:0000256" key="5">
    <source>
        <dbReference type="SAM" id="MobiDB-lite"/>
    </source>
</evidence>
<feature type="region of interest" description="Disordered" evidence="5">
    <location>
        <begin position="1095"/>
        <end position="1117"/>
    </location>
</feature>
<evidence type="ECO:0000313" key="8">
    <source>
        <dbReference type="Proteomes" id="UP000000560"/>
    </source>
</evidence>
<dbReference type="eggNOG" id="KOG2169">
    <property type="taxonomic scope" value="Eukaryota"/>
</dbReference>
<feature type="compositionally biased region" description="Polar residues" evidence="5">
    <location>
        <begin position="102"/>
        <end position="119"/>
    </location>
</feature>
<keyword evidence="3" id="KW-0862">Zinc</keyword>
<dbReference type="GeneID" id="2872293"/>
<feature type="compositionally biased region" description="Low complexity" evidence="5">
    <location>
        <begin position="573"/>
        <end position="586"/>
    </location>
</feature>
<evidence type="ECO:0000256" key="3">
    <source>
        <dbReference type="ARBA" id="ARBA00022833"/>
    </source>
</evidence>
<feature type="compositionally biased region" description="Low complexity" evidence="5">
    <location>
        <begin position="70"/>
        <end position="81"/>
    </location>
</feature>
<dbReference type="GO" id="GO:0008270">
    <property type="term" value="F:zinc ion binding"/>
    <property type="evidence" value="ECO:0007669"/>
    <property type="project" value="UniProtKB-KW"/>
</dbReference>
<dbReference type="KEGG" id="ani:ANIA_04497"/>
<dbReference type="InterPro" id="IPR004181">
    <property type="entry name" value="Znf_MIZ"/>
</dbReference>
<dbReference type="OMA" id="DNWRCPI"/>
<dbReference type="GO" id="GO:0016925">
    <property type="term" value="P:protein sumoylation"/>
    <property type="evidence" value="ECO:0000318"/>
    <property type="project" value="GO_Central"/>
</dbReference>
<evidence type="ECO:0000259" key="6">
    <source>
        <dbReference type="PROSITE" id="PS51044"/>
    </source>
</evidence>
<keyword evidence="8" id="KW-1185">Reference proteome</keyword>
<keyword evidence="1" id="KW-0479">Metal-binding</keyword>
<dbReference type="InterPro" id="IPR018527">
    <property type="entry name" value="Rubredoxin_Fe_BS"/>
</dbReference>